<evidence type="ECO:0000313" key="3">
    <source>
        <dbReference type="Proteomes" id="UP000236723"/>
    </source>
</evidence>
<organism evidence="2 3">
    <name type="scientific">Thermomonospora echinospora</name>
    <dbReference type="NCBI Taxonomy" id="1992"/>
    <lineage>
        <taxon>Bacteria</taxon>
        <taxon>Bacillati</taxon>
        <taxon>Actinomycetota</taxon>
        <taxon>Actinomycetes</taxon>
        <taxon>Streptosporangiales</taxon>
        <taxon>Thermomonosporaceae</taxon>
        <taxon>Thermomonospora</taxon>
    </lineage>
</organism>
<gene>
    <name evidence="2" type="ORF">SAMN04489712_102673</name>
</gene>
<dbReference type="SUPFAM" id="SSF53850">
    <property type="entry name" value="Periplasmic binding protein-like II"/>
    <property type="match status" value="1"/>
</dbReference>
<reference evidence="3" key="1">
    <citation type="submission" date="2016-10" db="EMBL/GenBank/DDBJ databases">
        <authorList>
            <person name="Varghese N."/>
            <person name="Submissions S."/>
        </authorList>
    </citation>
    <scope>NUCLEOTIDE SEQUENCE [LARGE SCALE GENOMIC DNA]</scope>
    <source>
        <strain evidence="3">DSM 43163</strain>
    </source>
</reference>
<dbReference type="Pfam" id="PF13531">
    <property type="entry name" value="SBP_bac_11"/>
    <property type="match status" value="1"/>
</dbReference>
<name>A0A1H5WDS1_9ACTN</name>
<dbReference type="AlphaFoldDB" id="A0A1H5WDS1"/>
<proteinExistence type="predicted"/>
<evidence type="ECO:0000256" key="1">
    <source>
        <dbReference type="SAM" id="MobiDB-lite"/>
    </source>
</evidence>
<dbReference type="Proteomes" id="UP000236723">
    <property type="component" value="Unassembled WGS sequence"/>
</dbReference>
<accession>A0A1H5WDS1</accession>
<protein>
    <submittedName>
        <fullName evidence="2">Extracellular solute-binding protein</fullName>
    </submittedName>
</protein>
<dbReference type="EMBL" id="FNVO01000002">
    <property type="protein sequence ID" value="SEF97331.1"/>
    <property type="molecule type" value="Genomic_DNA"/>
</dbReference>
<sequence>MDESPPPSKPAPWKRPRVLAAAVVLLLAGLGGGAWAYGTLTEPCTGAPLPVTVVAQPEIAPALRDIADRFGTQRHRVAGRCVEVQITAENSARIAADLGGGRATADAWVAESAVWFTVARQAGADESVIPPLAAPLAGSPVVLATTRPAGEELKAAGVEPSWRLLRSADAEGVGLARRMLDPADHTTGTFAMIALDQVAGARGRFLDDLKRAAPKSMPSLLDDLTALERFDRPLVVTSEQAVVAYNETHRPNPAVVLTPREGTLMLDYPFANIAKDPQRREAVEAFASALRSRSTRETLQRFGFRAPDGTLNGTYARRHGLDGDPPRPLKLPTPRQLDRAFRAWK</sequence>
<feature type="region of interest" description="Disordered" evidence="1">
    <location>
        <begin position="310"/>
        <end position="333"/>
    </location>
</feature>
<evidence type="ECO:0000313" key="2">
    <source>
        <dbReference type="EMBL" id="SEF97331.1"/>
    </source>
</evidence>
<keyword evidence="3" id="KW-1185">Reference proteome</keyword>
<dbReference type="OrthoDB" id="5621159at2"/>
<dbReference type="RefSeq" id="WP_103936889.1">
    <property type="nucleotide sequence ID" value="NZ_FNVO01000002.1"/>
</dbReference>